<evidence type="ECO:0000313" key="4">
    <source>
        <dbReference type="Proteomes" id="UP000533080"/>
    </source>
</evidence>
<proteinExistence type="predicted"/>
<comment type="caution">
    <text evidence="3">The sequence shown here is derived from an EMBL/GenBank/DDBJ whole genome shotgun (WGS) entry which is preliminary data.</text>
</comment>
<organism evidence="3 4">
    <name type="scientific">Myxococcus xanthus</name>
    <dbReference type="NCBI Taxonomy" id="34"/>
    <lineage>
        <taxon>Bacteria</taxon>
        <taxon>Pseudomonadati</taxon>
        <taxon>Myxococcota</taxon>
        <taxon>Myxococcia</taxon>
        <taxon>Myxococcales</taxon>
        <taxon>Cystobacterineae</taxon>
        <taxon>Myxococcaceae</taxon>
        <taxon>Myxococcus</taxon>
    </lineage>
</organism>
<reference evidence="3 4" key="1">
    <citation type="submission" date="2020-05" db="EMBL/GenBank/DDBJ databases">
        <authorList>
            <person name="Whitworth D."/>
        </authorList>
    </citation>
    <scope>NUCLEOTIDE SEQUENCE [LARGE SCALE GENOMIC DNA]</scope>
    <source>
        <strain evidence="3 4">AM005</strain>
    </source>
</reference>
<sequence length="132" mass="14506">MYEPRGGAHPMADSPNTSTPHPRAPRLEYELPVAYRSVSGFVTDWAVNLSKGGLYINTDKPLAVDTVVRLLVTLPGAHFPVELKGRVTRTNAVGVPAPQSPGMAVEFLDVDEDKRTRIAEFVERLRSELPPE</sequence>
<dbReference type="EMBL" id="JABFNT010000003">
    <property type="protein sequence ID" value="NOJ76927.1"/>
    <property type="molecule type" value="Genomic_DNA"/>
</dbReference>
<accession>A0A7Y4ICU2</accession>
<name>A0A7Y4ICU2_MYXXA</name>
<gene>
    <name evidence="3" type="ORF">HNV28_00865</name>
</gene>
<protein>
    <submittedName>
        <fullName evidence="3">TIGR02266 family protein</fullName>
    </submittedName>
</protein>
<dbReference type="NCBIfam" id="TIGR02266">
    <property type="entry name" value="gmx_TIGR02266"/>
    <property type="match status" value="1"/>
</dbReference>
<dbReference type="SUPFAM" id="SSF141371">
    <property type="entry name" value="PilZ domain-like"/>
    <property type="match status" value="1"/>
</dbReference>
<dbReference type="InterPro" id="IPR011752">
    <property type="entry name" value="PilV_Myxo-type"/>
</dbReference>
<feature type="domain" description="PilZ" evidence="2">
    <location>
        <begin position="23"/>
        <end position="123"/>
    </location>
</feature>
<evidence type="ECO:0000259" key="2">
    <source>
        <dbReference type="Pfam" id="PF07238"/>
    </source>
</evidence>
<feature type="region of interest" description="Disordered" evidence="1">
    <location>
        <begin position="1"/>
        <end position="24"/>
    </location>
</feature>
<dbReference type="Gene3D" id="2.40.10.220">
    <property type="entry name" value="predicted glycosyltransferase like domains"/>
    <property type="match status" value="1"/>
</dbReference>
<evidence type="ECO:0000313" key="3">
    <source>
        <dbReference type="EMBL" id="NOJ76927.1"/>
    </source>
</evidence>
<dbReference type="Proteomes" id="UP000533080">
    <property type="component" value="Unassembled WGS sequence"/>
</dbReference>
<dbReference type="InterPro" id="IPR009875">
    <property type="entry name" value="PilZ_domain"/>
</dbReference>
<dbReference type="GO" id="GO:0035438">
    <property type="term" value="F:cyclic-di-GMP binding"/>
    <property type="evidence" value="ECO:0007669"/>
    <property type="project" value="InterPro"/>
</dbReference>
<dbReference type="AlphaFoldDB" id="A0A7Y4ICU2"/>
<evidence type="ECO:0000256" key="1">
    <source>
        <dbReference type="SAM" id="MobiDB-lite"/>
    </source>
</evidence>
<dbReference type="Pfam" id="PF07238">
    <property type="entry name" value="PilZ"/>
    <property type="match status" value="1"/>
</dbReference>